<dbReference type="OrthoDB" id="4156902at2759"/>
<evidence type="ECO:0000313" key="2">
    <source>
        <dbReference type="EMBL" id="KAF2398241.1"/>
    </source>
</evidence>
<sequence length="227" mass="24255">MVVHEISTRAQVVGLKAAGITNVEIHRLTGVPARTINLMYARAQRRGFNPEVTPAIVLDSHVRDAPRSGRPRKNPKPEDGNPADPANPTAGPTDGALPAVDDPSRDESPLSQTEAAVATHLQAAVAAETLQQDARAAGAQSGVGAQLPRPLLPGITSANHQGQGQSGPYYSGIANMSLVDPQLRNLPPTYPAFPYQQPQQQHPQQQQQQQQQQQPQQPQQQPPTEGS</sequence>
<feature type="compositionally biased region" description="Low complexity" evidence="1">
    <location>
        <begin position="196"/>
        <end position="227"/>
    </location>
</feature>
<feature type="region of interest" description="Disordered" evidence="1">
    <location>
        <begin position="59"/>
        <end position="116"/>
    </location>
</feature>
<feature type="region of interest" description="Disordered" evidence="1">
    <location>
        <begin position="148"/>
        <end position="227"/>
    </location>
</feature>
<protein>
    <submittedName>
        <fullName evidence="2">Uncharacterized protein</fullName>
    </submittedName>
</protein>
<dbReference type="AlphaFoldDB" id="A0A6G1HQR2"/>
<evidence type="ECO:0000256" key="1">
    <source>
        <dbReference type="SAM" id="MobiDB-lite"/>
    </source>
</evidence>
<organism evidence="2 3">
    <name type="scientific">Trichodelitschia bisporula</name>
    <dbReference type="NCBI Taxonomy" id="703511"/>
    <lineage>
        <taxon>Eukaryota</taxon>
        <taxon>Fungi</taxon>
        <taxon>Dikarya</taxon>
        <taxon>Ascomycota</taxon>
        <taxon>Pezizomycotina</taxon>
        <taxon>Dothideomycetes</taxon>
        <taxon>Dothideomycetes incertae sedis</taxon>
        <taxon>Phaeotrichales</taxon>
        <taxon>Phaeotrichaceae</taxon>
        <taxon>Trichodelitschia</taxon>
    </lineage>
</organism>
<name>A0A6G1HQR2_9PEZI</name>
<dbReference type="EMBL" id="ML996701">
    <property type="protein sequence ID" value="KAF2398241.1"/>
    <property type="molecule type" value="Genomic_DNA"/>
</dbReference>
<accession>A0A6G1HQR2</accession>
<proteinExistence type="predicted"/>
<gene>
    <name evidence="2" type="ORF">EJ06DRAFT_532600</name>
</gene>
<reference evidence="2" key="1">
    <citation type="journal article" date="2020" name="Stud. Mycol.">
        <title>101 Dothideomycetes genomes: a test case for predicting lifestyles and emergence of pathogens.</title>
        <authorList>
            <person name="Haridas S."/>
            <person name="Albert R."/>
            <person name="Binder M."/>
            <person name="Bloem J."/>
            <person name="Labutti K."/>
            <person name="Salamov A."/>
            <person name="Andreopoulos B."/>
            <person name="Baker S."/>
            <person name="Barry K."/>
            <person name="Bills G."/>
            <person name="Bluhm B."/>
            <person name="Cannon C."/>
            <person name="Castanera R."/>
            <person name="Culley D."/>
            <person name="Daum C."/>
            <person name="Ezra D."/>
            <person name="Gonzalez J."/>
            <person name="Henrissat B."/>
            <person name="Kuo A."/>
            <person name="Liang C."/>
            <person name="Lipzen A."/>
            <person name="Lutzoni F."/>
            <person name="Magnuson J."/>
            <person name="Mondo S."/>
            <person name="Nolan M."/>
            <person name="Ohm R."/>
            <person name="Pangilinan J."/>
            <person name="Park H.-J."/>
            <person name="Ramirez L."/>
            <person name="Alfaro M."/>
            <person name="Sun H."/>
            <person name="Tritt A."/>
            <person name="Yoshinaga Y."/>
            <person name="Zwiers L.-H."/>
            <person name="Turgeon B."/>
            <person name="Goodwin S."/>
            <person name="Spatafora J."/>
            <person name="Crous P."/>
            <person name="Grigoriev I."/>
        </authorList>
    </citation>
    <scope>NUCLEOTIDE SEQUENCE</scope>
    <source>
        <strain evidence="2">CBS 262.69</strain>
    </source>
</reference>
<evidence type="ECO:0000313" key="3">
    <source>
        <dbReference type="Proteomes" id="UP000799640"/>
    </source>
</evidence>
<feature type="compositionally biased region" description="Low complexity" evidence="1">
    <location>
        <begin position="161"/>
        <end position="172"/>
    </location>
</feature>
<keyword evidence="3" id="KW-1185">Reference proteome</keyword>
<dbReference type="Proteomes" id="UP000799640">
    <property type="component" value="Unassembled WGS sequence"/>
</dbReference>